<dbReference type="Pfam" id="PF00583">
    <property type="entry name" value="Acetyltransf_1"/>
    <property type="match status" value="1"/>
</dbReference>
<dbReference type="PANTHER" id="PTHR13355">
    <property type="entry name" value="GLUCOSAMINE 6-PHOSPHATE N-ACETYLTRANSFERASE"/>
    <property type="match status" value="1"/>
</dbReference>
<evidence type="ECO:0000313" key="2">
    <source>
        <dbReference type="EMBL" id="QHT38580.1"/>
    </source>
</evidence>
<dbReference type="CDD" id="cd04301">
    <property type="entry name" value="NAT_SF"/>
    <property type="match status" value="1"/>
</dbReference>
<dbReference type="Gene3D" id="3.40.630.30">
    <property type="match status" value="1"/>
</dbReference>
<dbReference type="PANTHER" id="PTHR13355:SF11">
    <property type="entry name" value="GLUCOSAMINE 6-PHOSPHATE N-ACETYLTRANSFERASE"/>
    <property type="match status" value="1"/>
</dbReference>
<name>A0A6C0FFP1_9ZZZZ</name>
<dbReference type="SUPFAM" id="SSF55729">
    <property type="entry name" value="Acyl-CoA N-acyltransferases (Nat)"/>
    <property type="match status" value="1"/>
</dbReference>
<dbReference type="PROSITE" id="PS51186">
    <property type="entry name" value="GNAT"/>
    <property type="match status" value="1"/>
</dbReference>
<dbReference type="EMBL" id="MN738832">
    <property type="protein sequence ID" value="QHT38580.1"/>
    <property type="molecule type" value="Genomic_DNA"/>
</dbReference>
<reference evidence="2" key="1">
    <citation type="journal article" date="2020" name="Nature">
        <title>Giant virus diversity and host interactions through global metagenomics.</title>
        <authorList>
            <person name="Schulz F."/>
            <person name="Roux S."/>
            <person name="Paez-Espino D."/>
            <person name="Jungbluth S."/>
            <person name="Walsh D.A."/>
            <person name="Denef V.J."/>
            <person name="McMahon K.D."/>
            <person name="Konstantinidis K.T."/>
            <person name="Eloe-Fadrosh E.A."/>
            <person name="Kyrpides N.C."/>
            <person name="Woyke T."/>
        </authorList>
    </citation>
    <scope>NUCLEOTIDE SEQUENCE</scope>
    <source>
        <strain evidence="2">GVMAG-S-ERX556106-38</strain>
    </source>
</reference>
<evidence type="ECO:0000259" key="1">
    <source>
        <dbReference type="PROSITE" id="PS51186"/>
    </source>
</evidence>
<dbReference type="InterPro" id="IPR039143">
    <property type="entry name" value="GNPNAT1-like"/>
</dbReference>
<feature type="domain" description="N-acetyltransferase" evidence="1">
    <location>
        <begin position="6"/>
        <end position="154"/>
    </location>
</feature>
<sequence length="154" mass="17757">MSQTITKIRPLHRNDYHNEYLPLLQQEFTIDSSQITFEQFARFVDDTKKQTFVLEQRTNRVPETNIQIIGSVTIIIEEKLIHNMGKVCHIEDVVINKKSRGKGYGKKLVQYCVDLATTIGCYKCILNCSEENVKFYEKCGTGFHSKGVEMAAYL</sequence>
<dbReference type="InterPro" id="IPR016181">
    <property type="entry name" value="Acyl_CoA_acyltransferase"/>
</dbReference>
<protein>
    <recommendedName>
        <fullName evidence="1">N-acetyltransferase domain-containing protein</fullName>
    </recommendedName>
</protein>
<proteinExistence type="predicted"/>
<accession>A0A6C0FFP1</accession>
<organism evidence="2">
    <name type="scientific">viral metagenome</name>
    <dbReference type="NCBI Taxonomy" id="1070528"/>
    <lineage>
        <taxon>unclassified sequences</taxon>
        <taxon>metagenomes</taxon>
        <taxon>organismal metagenomes</taxon>
    </lineage>
</organism>
<dbReference type="InterPro" id="IPR000182">
    <property type="entry name" value="GNAT_dom"/>
</dbReference>
<dbReference type="GO" id="GO:0004343">
    <property type="term" value="F:glucosamine 6-phosphate N-acetyltransferase activity"/>
    <property type="evidence" value="ECO:0007669"/>
    <property type="project" value="TreeGrafter"/>
</dbReference>
<dbReference type="AlphaFoldDB" id="A0A6C0FFP1"/>